<keyword evidence="4" id="KW-1185">Reference proteome</keyword>
<keyword evidence="2" id="KW-0472">Membrane</keyword>
<keyword evidence="2" id="KW-0812">Transmembrane</keyword>
<dbReference type="EMBL" id="JBHUNE010000006">
    <property type="protein sequence ID" value="MFD2758278.1"/>
    <property type="molecule type" value="Genomic_DNA"/>
</dbReference>
<comment type="caution">
    <text evidence="3">The sequence shown here is derived from an EMBL/GenBank/DDBJ whole genome shotgun (WGS) entry which is preliminary data.</text>
</comment>
<feature type="compositionally biased region" description="Low complexity" evidence="1">
    <location>
        <begin position="127"/>
        <end position="137"/>
    </location>
</feature>
<protein>
    <submittedName>
        <fullName evidence="3">Transcriptional regulator GutM</fullName>
    </submittedName>
</protein>
<name>A0ABW5UZ41_9MICO</name>
<sequence>MGDIGWQFPVILFGAFMLTAVMSVLQMRRYNRALQEALAWSSGKNDMLLSGRYRSFRGGAMVVLVVDRAKREIVRADAMTGYTVFARFKPRPELIGSVAQAKERAGSRALREGVANALLQLPPASVPRKVAPAAPTAKPKPRATGAGA</sequence>
<gene>
    <name evidence="3" type="ORF">ACFSW7_07790</name>
</gene>
<dbReference type="Pfam" id="PF06923">
    <property type="entry name" value="GutM"/>
    <property type="match status" value="1"/>
</dbReference>
<keyword evidence="2" id="KW-1133">Transmembrane helix</keyword>
<organism evidence="3 4">
    <name type="scientific">Gulosibacter faecalis</name>
    <dbReference type="NCBI Taxonomy" id="272240"/>
    <lineage>
        <taxon>Bacteria</taxon>
        <taxon>Bacillati</taxon>
        <taxon>Actinomycetota</taxon>
        <taxon>Actinomycetes</taxon>
        <taxon>Micrococcales</taxon>
        <taxon>Microbacteriaceae</taxon>
        <taxon>Gulosibacter</taxon>
    </lineage>
</organism>
<dbReference type="InterPro" id="IPR009693">
    <property type="entry name" value="Glucitol_operon_activator"/>
</dbReference>
<evidence type="ECO:0000256" key="1">
    <source>
        <dbReference type="SAM" id="MobiDB-lite"/>
    </source>
</evidence>
<feature type="transmembrane region" description="Helical" evidence="2">
    <location>
        <begin position="6"/>
        <end position="25"/>
    </location>
</feature>
<dbReference type="RefSeq" id="WP_019619617.1">
    <property type="nucleotide sequence ID" value="NZ_JBHUNE010000006.1"/>
</dbReference>
<evidence type="ECO:0000256" key="2">
    <source>
        <dbReference type="SAM" id="Phobius"/>
    </source>
</evidence>
<evidence type="ECO:0000313" key="4">
    <source>
        <dbReference type="Proteomes" id="UP001597492"/>
    </source>
</evidence>
<feature type="region of interest" description="Disordered" evidence="1">
    <location>
        <begin position="127"/>
        <end position="148"/>
    </location>
</feature>
<evidence type="ECO:0000313" key="3">
    <source>
        <dbReference type="EMBL" id="MFD2758278.1"/>
    </source>
</evidence>
<proteinExistence type="predicted"/>
<reference evidence="4" key="1">
    <citation type="journal article" date="2019" name="Int. J. Syst. Evol. Microbiol.">
        <title>The Global Catalogue of Microorganisms (GCM) 10K type strain sequencing project: providing services to taxonomists for standard genome sequencing and annotation.</title>
        <authorList>
            <consortium name="The Broad Institute Genomics Platform"/>
            <consortium name="The Broad Institute Genome Sequencing Center for Infectious Disease"/>
            <person name="Wu L."/>
            <person name="Ma J."/>
        </authorList>
    </citation>
    <scope>NUCLEOTIDE SEQUENCE [LARGE SCALE GENOMIC DNA]</scope>
    <source>
        <strain evidence="4">TISTR 1514</strain>
    </source>
</reference>
<accession>A0ABW5UZ41</accession>
<dbReference type="Proteomes" id="UP001597492">
    <property type="component" value="Unassembled WGS sequence"/>
</dbReference>